<sequence length="132" mass="15828">MKKIKISEGYLYMFWAPLAGAPHIDDDIFNLNLNNVNSIERLVKELLLLEYNDFSMLWKYRCKESFKYAICYSSDEKLTRYYDSAAPQILLPDLISVRDFYIYVWKFMFGEESYEAANIDDYEKISRFDIFD</sequence>
<dbReference type="EMBL" id="FORG01000023">
    <property type="protein sequence ID" value="SFJ99256.1"/>
    <property type="molecule type" value="Genomic_DNA"/>
</dbReference>
<reference evidence="3" key="2">
    <citation type="submission" date="2016-10" db="EMBL/GenBank/DDBJ databases">
        <authorList>
            <person name="Varghese N."/>
            <person name="Submissions S."/>
        </authorList>
    </citation>
    <scope>NUCLEOTIDE SEQUENCE [LARGE SCALE GENOMIC DNA]</scope>
    <source>
        <strain evidence="3">DSM 17908</strain>
    </source>
</reference>
<reference evidence="2" key="1">
    <citation type="submission" date="2016-10" db="EMBL/GenBank/DDBJ databases">
        <authorList>
            <person name="de Groot N.N."/>
        </authorList>
    </citation>
    <scope>NUCLEOTIDE SEQUENCE [LARGE SCALE GENOMIC DNA]</scope>
    <source>
        <strain evidence="2">DSM 17908</strain>
    </source>
</reference>
<protein>
    <submittedName>
        <fullName evidence="2">Uncharacterized protein</fullName>
    </submittedName>
</protein>
<dbReference type="Proteomes" id="UP000224607">
    <property type="component" value="Unassembled WGS sequence"/>
</dbReference>
<dbReference type="RefSeq" id="WP_092513245.1">
    <property type="nucleotide sequence ID" value="NZ_CAWNQB010000017.1"/>
</dbReference>
<name>A0A1I3VYG5_9GAMM</name>
<dbReference type="OrthoDB" id="6465904at2"/>
<keyword evidence="4" id="KW-1185">Reference proteome</keyword>
<gene>
    <name evidence="2" type="ORF">SAMN05421680_1232</name>
    <name evidence="1" type="ORF">Xmau_04092</name>
</gene>
<organism evidence="2 3">
    <name type="scientific">Xenorhabdus mauleonii</name>
    <dbReference type="NCBI Taxonomy" id="351675"/>
    <lineage>
        <taxon>Bacteria</taxon>
        <taxon>Pseudomonadati</taxon>
        <taxon>Pseudomonadota</taxon>
        <taxon>Gammaproteobacteria</taxon>
        <taxon>Enterobacterales</taxon>
        <taxon>Morganellaceae</taxon>
        <taxon>Xenorhabdus</taxon>
    </lineage>
</organism>
<proteinExistence type="predicted"/>
<accession>A0A1I3VYG5</accession>
<evidence type="ECO:0000313" key="3">
    <source>
        <dbReference type="Proteomes" id="UP000198919"/>
    </source>
</evidence>
<dbReference type="EMBL" id="NITY01000024">
    <property type="protein sequence ID" value="PHM36942.1"/>
    <property type="molecule type" value="Genomic_DNA"/>
</dbReference>
<reference evidence="1 4" key="3">
    <citation type="journal article" date="2017" name="Nat. Microbiol.">
        <title>Natural product diversity associated with the nematode symbionts Photorhabdus and Xenorhabdus.</title>
        <authorList>
            <person name="Tobias N.J."/>
            <person name="Wolff H."/>
            <person name="Djahanschiri B."/>
            <person name="Grundmann F."/>
            <person name="Kronenwerth M."/>
            <person name="Shi Y.M."/>
            <person name="Simonyi S."/>
            <person name="Grun P."/>
            <person name="Shapiro-Ilan D."/>
            <person name="Pidot S.J."/>
            <person name="Stinear T.P."/>
            <person name="Ebersberger I."/>
            <person name="Bode H.B."/>
        </authorList>
    </citation>
    <scope>NUCLEOTIDE SEQUENCE [LARGE SCALE GENOMIC DNA]</scope>
    <source>
        <strain evidence="1 4">DSM 17908</strain>
    </source>
</reference>
<evidence type="ECO:0000313" key="2">
    <source>
        <dbReference type="EMBL" id="SFJ99256.1"/>
    </source>
</evidence>
<evidence type="ECO:0000313" key="1">
    <source>
        <dbReference type="EMBL" id="PHM36942.1"/>
    </source>
</evidence>
<evidence type="ECO:0000313" key="4">
    <source>
        <dbReference type="Proteomes" id="UP000224607"/>
    </source>
</evidence>
<dbReference type="AlphaFoldDB" id="A0A1I3VYG5"/>
<dbReference type="Proteomes" id="UP000198919">
    <property type="component" value="Unassembled WGS sequence"/>
</dbReference>